<dbReference type="InterPro" id="IPR039422">
    <property type="entry name" value="MarR/SlyA-like"/>
</dbReference>
<evidence type="ECO:0000313" key="3">
    <source>
        <dbReference type="Proteomes" id="UP000565724"/>
    </source>
</evidence>
<protein>
    <submittedName>
        <fullName evidence="2">MarR family transcriptional regulator</fullName>
    </submittedName>
</protein>
<sequence>MPVNESGELLELLHGVLRGVRRDAAAQLEVQGTTPGQLRMLRTLERCDGPCRLGELAASLDVAPRSVTSKVDAAEADGLVRRLPDPTDRRATLLELTPAGRSLLTAISAQRHEGAAERLGRLSPDDQAELLRLLRVVGD</sequence>
<dbReference type="InterPro" id="IPR036388">
    <property type="entry name" value="WH-like_DNA-bd_sf"/>
</dbReference>
<dbReference type="SUPFAM" id="SSF46785">
    <property type="entry name" value="Winged helix' DNA-binding domain"/>
    <property type="match status" value="1"/>
</dbReference>
<dbReference type="Pfam" id="PF01047">
    <property type="entry name" value="MarR"/>
    <property type="match status" value="1"/>
</dbReference>
<proteinExistence type="predicted"/>
<dbReference type="GO" id="GO:0006950">
    <property type="term" value="P:response to stress"/>
    <property type="evidence" value="ECO:0007669"/>
    <property type="project" value="TreeGrafter"/>
</dbReference>
<dbReference type="InterPro" id="IPR036390">
    <property type="entry name" value="WH_DNA-bd_sf"/>
</dbReference>
<dbReference type="InterPro" id="IPR000835">
    <property type="entry name" value="HTH_MarR-typ"/>
</dbReference>
<accession>A0A7Y6DY89</accession>
<keyword evidence="3" id="KW-1185">Reference proteome</keyword>
<comment type="caution">
    <text evidence="2">The sequence shown here is derived from an EMBL/GenBank/DDBJ whole genome shotgun (WGS) entry which is preliminary data.</text>
</comment>
<dbReference type="PROSITE" id="PS50995">
    <property type="entry name" value="HTH_MARR_2"/>
    <property type="match status" value="1"/>
</dbReference>
<gene>
    <name evidence="2" type="ORF">HP550_19005</name>
</gene>
<dbReference type="PANTHER" id="PTHR33164:SF103">
    <property type="entry name" value="REGULATORY PROTEIN MARR"/>
    <property type="match status" value="1"/>
</dbReference>
<dbReference type="AlphaFoldDB" id="A0A7Y6DY89"/>
<organism evidence="2 3">
    <name type="scientific">Cellulomonas humilata</name>
    <dbReference type="NCBI Taxonomy" id="144055"/>
    <lineage>
        <taxon>Bacteria</taxon>
        <taxon>Bacillati</taxon>
        <taxon>Actinomycetota</taxon>
        <taxon>Actinomycetes</taxon>
        <taxon>Micrococcales</taxon>
        <taxon>Cellulomonadaceae</taxon>
        <taxon>Cellulomonas</taxon>
    </lineage>
</organism>
<dbReference type="SMART" id="SM00347">
    <property type="entry name" value="HTH_MARR"/>
    <property type="match status" value="1"/>
</dbReference>
<dbReference type="Proteomes" id="UP000565724">
    <property type="component" value="Unassembled WGS sequence"/>
</dbReference>
<feature type="domain" description="HTH marR-type" evidence="1">
    <location>
        <begin position="6"/>
        <end position="139"/>
    </location>
</feature>
<evidence type="ECO:0000259" key="1">
    <source>
        <dbReference type="PROSITE" id="PS50995"/>
    </source>
</evidence>
<dbReference type="EMBL" id="JABMCI010000070">
    <property type="protein sequence ID" value="NUU19341.1"/>
    <property type="molecule type" value="Genomic_DNA"/>
</dbReference>
<evidence type="ECO:0000313" key="2">
    <source>
        <dbReference type="EMBL" id="NUU19341.1"/>
    </source>
</evidence>
<dbReference type="Gene3D" id="1.10.10.10">
    <property type="entry name" value="Winged helix-like DNA-binding domain superfamily/Winged helix DNA-binding domain"/>
    <property type="match status" value="1"/>
</dbReference>
<name>A0A7Y6DY89_9CELL</name>
<dbReference type="PRINTS" id="PR00598">
    <property type="entry name" value="HTHMARR"/>
</dbReference>
<dbReference type="PANTHER" id="PTHR33164">
    <property type="entry name" value="TRANSCRIPTIONAL REGULATOR, MARR FAMILY"/>
    <property type="match status" value="1"/>
</dbReference>
<dbReference type="GO" id="GO:0003700">
    <property type="term" value="F:DNA-binding transcription factor activity"/>
    <property type="evidence" value="ECO:0007669"/>
    <property type="project" value="InterPro"/>
</dbReference>
<reference evidence="2 3" key="1">
    <citation type="submission" date="2020-05" db="EMBL/GenBank/DDBJ databases">
        <title>Genome Sequencing of Type Strains.</title>
        <authorList>
            <person name="Lemaire J.F."/>
            <person name="Inderbitzin P."/>
            <person name="Gregorio O.A."/>
            <person name="Collins S.B."/>
            <person name="Wespe N."/>
            <person name="Knight-Connoni V."/>
        </authorList>
    </citation>
    <scope>NUCLEOTIDE SEQUENCE [LARGE SCALE GENOMIC DNA]</scope>
    <source>
        <strain evidence="2 3">ATCC 25174</strain>
    </source>
</reference>